<evidence type="ECO:0000256" key="2">
    <source>
        <dbReference type="ARBA" id="ARBA00022723"/>
    </source>
</evidence>
<dbReference type="Proteomes" id="UP001149813">
    <property type="component" value="Unassembled WGS sequence"/>
</dbReference>
<keyword evidence="5" id="KW-1185">Reference proteome</keyword>
<name>A0A9W7Y2N6_9FUNG</name>
<reference evidence="4" key="1">
    <citation type="submission" date="2022-07" db="EMBL/GenBank/DDBJ databases">
        <title>Phylogenomic reconstructions and comparative analyses of Kickxellomycotina fungi.</title>
        <authorList>
            <person name="Reynolds N.K."/>
            <person name="Stajich J.E."/>
            <person name="Barry K."/>
            <person name="Grigoriev I.V."/>
            <person name="Crous P."/>
            <person name="Smith M.E."/>
        </authorList>
    </citation>
    <scope>NUCLEOTIDE SEQUENCE</scope>
    <source>
        <strain evidence="4">NBRC 32514</strain>
    </source>
</reference>
<dbReference type="GO" id="GO:0046872">
    <property type="term" value="F:metal ion binding"/>
    <property type="evidence" value="ECO:0007669"/>
    <property type="project" value="UniProtKB-KW"/>
</dbReference>
<evidence type="ECO:0000313" key="5">
    <source>
        <dbReference type="Proteomes" id="UP001149813"/>
    </source>
</evidence>
<evidence type="ECO:0000256" key="3">
    <source>
        <dbReference type="ARBA" id="ARBA00023004"/>
    </source>
</evidence>
<dbReference type="GO" id="GO:0020037">
    <property type="term" value="F:heme binding"/>
    <property type="evidence" value="ECO:0007669"/>
    <property type="project" value="InterPro"/>
</dbReference>
<organism evidence="4 5">
    <name type="scientific">Coemansia erecta</name>
    <dbReference type="NCBI Taxonomy" id="147472"/>
    <lineage>
        <taxon>Eukaryota</taxon>
        <taxon>Fungi</taxon>
        <taxon>Fungi incertae sedis</taxon>
        <taxon>Zoopagomycota</taxon>
        <taxon>Kickxellomycotina</taxon>
        <taxon>Kickxellomycetes</taxon>
        <taxon>Kickxellales</taxon>
        <taxon>Kickxellaceae</taxon>
        <taxon>Coemansia</taxon>
    </lineage>
</organism>
<evidence type="ECO:0000313" key="4">
    <source>
        <dbReference type="EMBL" id="KAJ1723575.1"/>
    </source>
</evidence>
<dbReference type="Pfam" id="PF01231">
    <property type="entry name" value="IDO"/>
    <property type="match status" value="1"/>
</dbReference>
<dbReference type="InterPro" id="IPR037217">
    <property type="entry name" value="Trp/Indoleamine_2_3_dOase-like"/>
</dbReference>
<dbReference type="AlphaFoldDB" id="A0A9W7Y2N6"/>
<evidence type="ECO:0008006" key="6">
    <source>
        <dbReference type="Google" id="ProtNLM"/>
    </source>
</evidence>
<dbReference type="GO" id="GO:0019441">
    <property type="term" value="P:L-tryptophan catabolic process to kynurenine"/>
    <property type="evidence" value="ECO:0007669"/>
    <property type="project" value="InterPro"/>
</dbReference>
<accession>A0A9W7Y2N6</accession>
<gene>
    <name evidence="4" type="ORF">LPJ53_002098</name>
</gene>
<comment type="caution">
    <text evidence="4">The sequence shown here is derived from an EMBL/GenBank/DDBJ whole genome shotgun (WGS) entry which is preliminary data.</text>
</comment>
<dbReference type="InterPro" id="IPR000898">
    <property type="entry name" value="Indolamine_dOase"/>
</dbReference>
<dbReference type="PANTHER" id="PTHR28657">
    <property type="entry name" value="INDOLEAMINE 2,3-DIOXYGENASE"/>
    <property type="match status" value="1"/>
</dbReference>
<dbReference type="EMBL" id="JANBOJ010000061">
    <property type="protein sequence ID" value="KAJ1723575.1"/>
    <property type="molecule type" value="Genomic_DNA"/>
</dbReference>
<comment type="similarity">
    <text evidence="1">Belongs to the indoleamine 2,3-dioxygenase family.</text>
</comment>
<keyword evidence="3" id="KW-0408">Iron</keyword>
<dbReference type="SUPFAM" id="SSF140959">
    <property type="entry name" value="Indolic compounds 2,3-dioxygenase-like"/>
    <property type="match status" value="1"/>
</dbReference>
<dbReference type="OrthoDB" id="10262710at2759"/>
<evidence type="ECO:0000256" key="1">
    <source>
        <dbReference type="ARBA" id="ARBA00007119"/>
    </source>
</evidence>
<sequence length="477" mass="52889">MFSRLTPRPAATSLLVRRLATATHATPSSWRNPTPSSEFTVTDTHGFLPSRDPLAVLPTYFDKLTDTLTSMPMILSDGTPGLLHSGRLGEHIEHNLPLYDVDFIFDHRILTALHRDYSMLASAYLLEPSDIQFRLTRTYGLGRRILPRNIAQPLATVSARLGASPFLEHSAFTMYNYRRVDPSAPLDADNLEPIRGFSGCPAERSYVKAHVAAAQHSAQMVRASLAMLQAVGQDERAEFTAALVQYAEAMGRANRELSAVRAPGEYASFRTFLGGTRHQPMFPAGVLYEGVEENSGYRGFLGVAQASSPVASLSTHLFQLASLSPQGSLPCHPGVDALRPENFRSFLGHISQQAANHPIQSYALRDARSAAAYLSAIDQVLAYRFRQWANLRDSLPVHAERNHPVFREYFDVQTRHIRDIAQLVIRTHANIDSEMLQSKVRAQAGDAAYRAEGIRRSLERLLDDREAAPLPVSMIAY</sequence>
<dbReference type="GO" id="GO:0016702">
    <property type="term" value="F:oxidoreductase activity, acting on single donors with incorporation of molecular oxygen, incorporation of two atoms of oxygen"/>
    <property type="evidence" value="ECO:0007669"/>
    <property type="project" value="UniProtKB-ARBA"/>
</dbReference>
<dbReference type="Gene3D" id="1.20.58.480">
    <property type="match status" value="1"/>
</dbReference>
<keyword evidence="2" id="KW-0479">Metal-binding</keyword>
<dbReference type="PANTHER" id="PTHR28657:SF3">
    <property type="entry name" value="INDOLEAMINE 2,3-DIOXYGENASE"/>
    <property type="match status" value="1"/>
</dbReference>
<proteinExistence type="inferred from homology"/>
<protein>
    <recommendedName>
        <fullName evidence="6">IDO-domain-containing protein</fullName>
    </recommendedName>
</protein>